<keyword evidence="7" id="KW-1185">Reference proteome</keyword>
<evidence type="ECO:0000256" key="5">
    <source>
        <dbReference type="SAM" id="Phobius"/>
    </source>
</evidence>
<feature type="transmembrane region" description="Helical" evidence="5">
    <location>
        <begin position="103"/>
        <end position="123"/>
    </location>
</feature>
<dbReference type="OrthoDB" id="9804636at2"/>
<evidence type="ECO:0000256" key="3">
    <source>
        <dbReference type="ARBA" id="ARBA00022989"/>
    </source>
</evidence>
<proteinExistence type="predicted"/>
<dbReference type="InterPro" id="IPR034804">
    <property type="entry name" value="SQR/QFR_C/D"/>
</dbReference>
<gene>
    <name evidence="6" type="ORF">DFR50_13751</name>
</gene>
<dbReference type="SUPFAM" id="SSF81343">
    <property type="entry name" value="Fumarate reductase respiratory complex transmembrane subunits"/>
    <property type="match status" value="1"/>
</dbReference>
<evidence type="ECO:0000256" key="4">
    <source>
        <dbReference type="ARBA" id="ARBA00023136"/>
    </source>
</evidence>
<accession>A0A366ET14</accession>
<protein>
    <submittedName>
        <fullName evidence="6">Succinate dehydrogenase subunit D</fullName>
    </submittedName>
</protein>
<dbReference type="Proteomes" id="UP000253529">
    <property type="component" value="Unassembled WGS sequence"/>
</dbReference>
<evidence type="ECO:0000256" key="1">
    <source>
        <dbReference type="ARBA" id="ARBA00022475"/>
    </source>
</evidence>
<evidence type="ECO:0000256" key="2">
    <source>
        <dbReference type="ARBA" id="ARBA00022692"/>
    </source>
</evidence>
<name>A0A366ET14_9HYPH</name>
<dbReference type="GO" id="GO:0006106">
    <property type="term" value="P:fumarate metabolic process"/>
    <property type="evidence" value="ECO:0007669"/>
    <property type="project" value="InterPro"/>
</dbReference>
<evidence type="ECO:0000313" key="6">
    <source>
        <dbReference type="EMBL" id="RBP05066.1"/>
    </source>
</evidence>
<keyword evidence="4 5" id="KW-0472">Membrane</keyword>
<feature type="transmembrane region" description="Helical" evidence="5">
    <location>
        <begin position="20"/>
        <end position="45"/>
    </location>
</feature>
<comment type="caution">
    <text evidence="6">The sequence shown here is derived from an EMBL/GenBank/DDBJ whole genome shotgun (WGS) entry which is preliminary data.</text>
</comment>
<dbReference type="EMBL" id="QNRK01000037">
    <property type="protein sequence ID" value="RBP05066.1"/>
    <property type="molecule type" value="Genomic_DNA"/>
</dbReference>
<dbReference type="InterPro" id="IPR003418">
    <property type="entry name" value="Fumarate_red_D"/>
</dbReference>
<dbReference type="NCBIfam" id="NF003977">
    <property type="entry name" value="PRK05470.1-1"/>
    <property type="match status" value="1"/>
</dbReference>
<dbReference type="RefSeq" id="WP_113892041.1">
    <property type="nucleotide sequence ID" value="NZ_QNRK01000037.1"/>
</dbReference>
<keyword evidence="3 5" id="KW-1133">Transmembrane helix</keyword>
<dbReference type="AlphaFoldDB" id="A0A366ET14"/>
<dbReference type="Pfam" id="PF02313">
    <property type="entry name" value="Fumarate_red_D"/>
    <property type="match status" value="1"/>
</dbReference>
<dbReference type="GO" id="GO:0016020">
    <property type="term" value="C:membrane"/>
    <property type="evidence" value="ECO:0007669"/>
    <property type="project" value="InterPro"/>
</dbReference>
<sequence>MSQTVQTTHKPEKRSISPLFWLPFGAGGMLFALFGPGLVLATGILGPTGMGLPSYHQALAFAHNPIGKLIVLAVIALAFWHGAERIYLTLKDMKVGALPDLKWGTYGVAAVVTLATVILLLVVGF</sequence>
<evidence type="ECO:0000313" key="7">
    <source>
        <dbReference type="Proteomes" id="UP000253529"/>
    </source>
</evidence>
<feature type="transmembrane region" description="Helical" evidence="5">
    <location>
        <begin position="66"/>
        <end position="83"/>
    </location>
</feature>
<keyword evidence="1" id="KW-1003">Cell membrane</keyword>
<keyword evidence="2 5" id="KW-0812">Transmembrane</keyword>
<dbReference type="Gene3D" id="1.20.1300.10">
    <property type="entry name" value="Fumarate reductase/succinate dehydrogenase, transmembrane subunit"/>
    <property type="match status" value="1"/>
</dbReference>
<reference evidence="6 7" key="1">
    <citation type="submission" date="2018-06" db="EMBL/GenBank/DDBJ databases">
        <title>Genomic Encyclopedia of Type Strains, Phase IV (KMG-IV): sequencing the most valuable type-strain genomes for metagenomic binning, comparative biology and taxonomic classification.</title>
        <authorList>
            <person name="Goeker M."/>
        </authorList>
    </citation>
    <scope>NUCLEOTIDE SEQUENCE [LARGE SCALE GENOMIC DNA]</scope>
    <source>
        <strain evidence="6 7">DSM 24875</strain>
    </source>
</reference>
<organism evidence="6 7">
    <name type="scientific">Roseiarcus fermentans</name>
    <dbReference type="NCBI Taxonomy" id="1473586"/>
    <lineage>
        <taxon>Bacteria</taxon>
        <taxon>Pseudomonadati</taxon>
        <taxon>Pseudomonadota</taxon>
        <taxon>Alphaproteobacteria</taxon>
        <taxon>Hyphomicrobiales</taxon>
        <taxon>Roseiarcaceae</taxon>
        <taxon>Roseiarcus</taxon>
    </lineage>
</organism>